<dbReference type="GeneID" id="57397982"/>
<dbReference type="Gene3D" id="3.30.300.160">
    <property type="entry name" value="Type II secretion system, protein E, N-terminal domain"/>
    <property type="match status" value="1"/>
</dbReference>
<evidence type="ECO:0000313" key="10">
    <source>
        <dbReference type="EMBL" id="BCA28787.1"/>
    </source>
</evidence>
<dbReference type="GO" id="GO:0008564">
    <property type="term" value="F:protein-exporting ATPase activity"/>
    <property type="evidence" value="ECO:0007669"/>
    <property type="project" value="UniProtKB-EC"/>
</dbReference>
<evidence type="ECO:0000256" key="6">
    <source>
        <dbReference type="ARBA" id="ARBA00022967"/>
    </source>
</evidence>
<dbReference type="AlphaFoldDB" id="A0A679GQ85"/>
<protein>
    <recommendedName>
        <fullName evidence="8">Type II secretion system protein E</fullName>
        <shortName evidence="8">T2SS protein E</shortName>
    </recommendedName>
    <alternativeName>
        <fullName evidence="8">Type II traffic warden ATPase</fullName>
    </alternativeName>
</protein>
<dbReference type="RefSeq" id="WP_172433626.1">
    <property type="nucleotide sequence ID" value="NZ_AP022642.1"/>
</dbReference>
<dbReference type="GO" id="GO:0015628">
    <property type="term" value="P:protein secretion by the type II secretion system"/>
    <property type="evidence" value="ECO:0007669"/>
    <property type="project" value="UniProtKB-UniRule"/>
</dbReference>
<dbReference type="Pfam" id="PF00437">
    <property type="entry name" value="T2SSE"/>
    <property type="match status" value="1"/>
</dbReference>
<dbReference type="InterPro" id="IPR027417">
    <property type="entry name" value="P-loop_NTPase"/>
</dbReference>
<dbReference type="Gene3D" id="3.40.50.300">
    <property type="entry name" value="P-loop containing nucleotide triphosphate hydrolases"/>
    <property type="match status" value="1"/>
</dbReference>
<evidence type="ECO:0000256" key="2">
    <source>
        <dbReference type="ARBA" id="ARBA00022448"/>
    </source>
</evidence>
<dbReference type="InterPro" id="IPR037257">
    <property type="entry name" value="T2SS_E_N_sf"/>
</dbReference>
<dbReference type="InterPro" id="IPR003593">
    <property type="entry name" value="AAA+_ATPase"/>
</dbReference>
<feature type="domain" description="Bacterial type II secretion system protein E" evidence="9">
    <location>
        <begin position="305"/>
        <end position="319"/>
    </location>
</feature>
<dbReference type="Proteomes" id="UP000501237">
    <property type="component" value="Chromosome"/>
</dbReference>
<name>A0A679GQ85_9GAMM</name>
<evidence type="ECO:0000313" key="11">
    <source>
        <dbReference type="Proteomes" id="UP000501237"/>
    </source>
</evidence>
<evidence type="ECO:0000256" key="3">
    <source>
        <dbReference type="ARBA" id="ARBA00022741"/>
    </source>
</evidence>
<dbReference type="GO" id="GO:0005886">
    <property type="term" value="C:plasma membrane"/>
    <property type="evidence" value="ECO:0007669"/>
    <property type="project" value="UniProtKB-SubCell"/>
</dbReference>
<comment type="similarity">
    <text evidence="1 8">Belongs to the GSP E family.</text>
</comment>
<dbReference type="SUPFAM" id="SSF160246">
    <property type="entry name" value="EspE N-terminal domain-like"/>
    <property type="match status" value="1"/>
</dbReference>
<gene>
    <name evidence="10" type="primary">hxcR</name>
    <name evidence="10" type="ORF">PtoMrB4_27640</name>
</gene>
<evidence type="ECO:0000256" key="1">
    <source>
        <dbReference type="ARBA" id="ARBA00006611"/>
    </source>
</evidence>
<evidence type="ECO:0000256" key="8">
    <source>
        <dbReference type="RuleBase" id="RU366070"/>
    </source>
</evidence>
<dbReference type="Gene3D" id="3.30.450.90">
    <property type="match status" value="1"/>
</dbReference>
<dbReference type="EMBL" id="AP022642">
    <property type="protein sequence ID" value="BCA28787.1"/>
    <property type="molecule type" value="Genomic_DNA"/>
</dbReference>
<dbReference type="FunFam" id="3.30.450.90:FF:000001">
    <property type="entry name" value="Type II secretion system ATPase GspE"/>
    <property type="match status" value="1"/>
</dbReference>
<proteinExistence type="inferred from homology"/>
<evidence type="ECO:0000256" key="5">
    <source>
        <dbReference type="ARBA" id="ARBA00022927"/>
    </source>
</evidence>
<evidence type="ECO:0000259" key="9">
    <source>
        <dbReference type="PROSITE" id="PS00662"/>
    </source>
</evidence>
<dbReference type="Pfam" id="PF22341">
    <property type="entry name" value="GSPE_N1E"/>
    <property type="match status" value="1"/>
</dbReference>
<dbReference type="SMART" id="SM00382">
    <property type="entry name" value="AAA"/>
    <property type="match status" value="1"/>
</dbReference>
<reference evidence="10 11" key="1">
    <citation type="journal article" date="2020" name="Microbiol. Resour. Announc.">
        <title>Complete genome sequence of Pseudomonas otitidis strain MrB4, isolated from Lake Biwa in Japan.</title>
        <authorList>
            <person name="Miyazaki K."/>
            <person name="Hase E."/>
            <person name="Maruya T."/>
        </authorList>
    </citation>
    <scope>NUCLEOTIDE SEQUENCE [LARGE SCALE GENOMIC DNA]</scope>
    <source>
        <strain evidence="10 11">MrB4</strain>
    </source>
</reference>
<comment type="function">
    <text evidence="8">ATPase component of the type II secretion system required for the energy-dependent secretion of extracellular factors such as proteases and toxins from the periplasm. Acts as a molecular motor to provide the energy that is required for assembly of the pseudopilus and the extrusion of substrates generated in the cytoplasm.</text>
</comment>
<dbReference type="NCBIfam" id="TIGR02533">
    <property type="entry name" value="type_II_gspE"/>
    <property type="match status" value="1"/>
</dbReference>
<keyword evidence="4 8" id="KW-0067">ATP-binding</keyword>
<dbReference type="InterPro" id="IPR054757">
    <property type="entry name" value="GSPE_N1E"/>
</dbReference>
<dbReference type="PROSITE" id="PS00662">
    <property type="entry name" value="T2SP_E"/>
    <property type="match status" value="1"/>
</dbReference>
<keyword evidence="6" id="KW-1278">Translocase</keyword>
<dbReference type="SUPFAM" id="SSF52540">
    <property type="entry name" value="P-loop containing nucleoside triphosphate hydrolases"/>
    <property type="match status" value="1"/>
</dbReference>
<dbReference type="GO" id="GO:0016887">
    <property type="term" value="F:ATP hydrolysis activity"/>
    <property type="evidence" value="ECO:0007669"/>
    <property type="project" value="TreeGrafter"/>
</dbReference>
<dbReference type="InterPro" id="IPR013369">
    <property type="entry name" value="T2SS_GspE"/>
</dbReference>
<organism evidence="10 11">
    <name type="scientific">Metapseudomonas otitidis</name>
    <dbReference type="NCBI Taxonomy" id="319939"/>
    <lineage>
        <taxon>Bacteria</taxon>
        <taxon>Pseudomonadati</taxon>
        <taxon>Pseudomonadota</taxon>
        <taxon>Gammaproteobacteria</taxon>
        <taxon>Pseudomonadales</taxon>
        <taxon>Pseudomonadaceae</taxon>
        <taxon>Metapseudomonas</taxon>
    </lineage>
</organism>
<accession>A0A679GQ85</accession>
<comment type="catalytic activity">
    <reaction evidence="7">
        <text>ATP + H2O + cellular proteinSide 1 = ADP + phosphate + cellular proteinSide 2.</text>
        <dbReference type="EC" id="7.4.2.8"/>
    </reaction>
</comment>
<dbReference type="PANTHER" id="PTHR30258">
    <property type="entry name" value="TYPE II SECRETION SYSTEM PROTEIN GSPE-RELATED"/>
    <property type="match status" value="1"/>
</dbReference>
<sequence>MSGLPYAWARAQRVLLEGGTDEPVLLISEATPGWAIGEALRRFAGARLQPVSDAELEQALARAYADTGSAAAVVGAVESEVDLDRLLQDIPEVTDLLEAEDGAPVIRMINALLTQAARDGASDIHIEPFESHAVVRYRVDGTLRDVVAPRKALHPALVSRIKIMAQLDIAEKRLPQDGRIALRVAGRPIDVRVSTVPTGHGERVVMRLLDKQAGRLSLERLGMAPGLLARLDGLIRQPHGIVLVTGPTGSGKTTTLYAALARLDASVHNILTVEDPVEYDLPGIGQVQVNARIDMTFALALRALLRQDPDIIMIGEIRDLETAQIAVQASLTGHLVLATLHTNDAVSAVTRLVDMGVEPFLLASSLLGVLAQRLVRRLCPQCKAPDPLQPGGWRAVGCTACNHTGYSGRTGIHELFVMDDGTRALVHEGAAEQVLRQAARAAGMASMRDDGERWMLDGTTTREEILRVTRDT</sequence>
<dbReference type="FunFam" id="3.40.50.300:FF:000398">
    <property type="entry name" value="Type IV pilus assembly ATPase PilB"/>
    <property type="match status" value="1"/>
</dbReference>
<evidence type="ECO:0000256" key="4">
    <source>
        <dbReference type="ARBA" id="ARBA00022840"/>
    </source>
</evidence>
<keyword evidence="2 8" id="KW-0813">Transport</keyword>
<dbReference type="PANTHER" id="PTHR30258:SF2">
    <property type="entry name" value="COMG OPERON PROTEIN 1"/>
    <property type="match status" value="1"/>
</dbReference>
<evidence type="ECO:0000256" key="7">
    <source>
        <dbReference type="ARBA" id="ARBA00034006"/>
    </source>
</evidence>
<comment type="subcellular location">
    <subcellularLocation>
        <location evidence="8">Cell inner membrane</location>
    </subcellularLocation>
</comment>
<dbReference type="GO" id="GO:0015627">
    <property type="term" value="C:type II protein secretion system complex"/>
    <property type="evidence" value="ECO:0007669"/>
    <property type="project" value="UniProtKB-UniRule"/>
</dbReference>
<dbReference type="InterPro" id="IPR001482">
    <property type="entry name" value="T2SS/T4SS_dom"/>
</dbReference>
<keyword evidence="3 8" id="KW-0547">Nucleotide-binding</keyword>
<keyword evidence="5 8" id="KW-0653">Protein transport</keyword>
<dbReference type="KEGG" id="poj:PtoMrB4_27640"/>
<dbReference type="CDD" id="cd01129">
    <property type="entry name" value="PulE-GspE-like"/>
    <property type="match status" value="1"/>
</dbReference>
<dbReference type="GO" id="GO:0005524">
    <property type="term" value="F:ATP binding"/>
    <property type="evidence" value="ECO:0007669"/>
    <property type="project" value="UniProtKB-UniRule"/>
</dbReference>